<evidence type="ECO:0000256" key="10">
    <source>
        <dbReference type="ARBA" id="ARBA00023010"/>
    </source>
</evidence>
<dbReference type="InterPro" id="IPR014018">
    <property type="entry name" value="SecA_motor_DEAD"/>
</dbReference>
<dbReference type="Pfam" id="PF21090">
    <property type="entry name" value="P-loop_SecA"/>
    <property type="match status" value="2"/>
</dbReference>
<evidence type="ECO:0000256" key="12">
    <source>
        <dbReference type="HAMAP-Rule" id="MF_01382"/>
    </source>
</evidence>
<dbReference type="PROSITE" id="PS51192">
    <property type="entry name" value="HELICASE_ATP_BIND_1"/>
    <property type="match status" value="1"/>
</dbReference>
<dbReference type="AlphaFoldDB" id="B3R0C3"/>
<evidence type="ECO:0000313" key="18">
    <source>
        <dbReference type="Proteomes" id="UP000002020"/>
    </source>
</evidence>
<sequence length="797" mass="92993">MFNILKKIFNSSRKYLKKAKILADQINKLDEKMTKLKDEDFKKETLRLKNIFCQKKNLDELLVEAYALAREASYRITGMKPYYVQLLGAIILHQGNVAEMKTGEGKTLTAIMPSYLNSLSGQSVHIVTVNEYLASREAEGIISKVFNFLGLSVGLNTKNKNNIEKKQAYDCDILYSTNSELSFDYLRDNMQIDCKNLVMQRDYGYAIVDEVDSILIDEARTPLIISNQNRQTEFIYREADRFVRTLKNNHYIIDLETKTIELTEKGINKAENFFQINNLYNVNHAPLLHRIKNALKAFFLMHNNKDYLVVKDQILIIDEFTGRILKGRQFSNGLHQALEAKERVTIKPETTISATITYQNFFRLYKKISGMTGTAKTEEDEFRNIYNMEVIEIPTNKPMIRIDDPDFIFTNLNEKWKYLIEDVKNRHKKGQPVLIGTITVEISEQISKKLHKHNITHEVLNAKNHIREAEIISKAGIKGSVTIATNMAGRGTDIILGKGVIELGGLAVIGTEKHESRRIDHQLRGRAGRQGDPGYSRFFISGEDDLLQRFGGSKLQYIIELLKKINISENKMTSSKLITRFLINIQKKIESSNFDYRKYILKYDDILRIQREIIYKQRKEVLFCDEIKKLVFNLVEKTLNYQISYYFKNSNINIKKQNYLEDLIHYLELHFFNRNVLYLSEIKHLIENNKNVNIEKIIIDYVQNKAKNILLLPPKELISEHQQNFIERTRLKILKIIDYHWSLHINNMEYLRKGASFLNYGQQNSLISYQKEGRLLFNQMIQQISFDITKILLKIPI</sequence>
<keyword evidence="7 12" id="KW-0067">ATP-binding</keyword>
<evidence type="ECO:0000256" key="11">
    <source>
        <dbReference type="ARBA" id="ARBA00023136"/>
    </source>
</evidence>
<dbReference type="NCBIfam" id="NF006630">
    <property type="entry name" value="PRK09200.1"/>
    <property type="match status" value="1"/>
</dbReference>
<keyword evidence="3 12" id="KW-0813">Transport</keyword>
<feature type="domain" description="Helicase ATP-binding" evidence="14">
    <location>
        <begin position="87"/>
        <end position="226"/>
    </location>
</feature>
<keyword evidence="18" id="KW-1185">Reference proteome</keyword>
<reference evidence="17 18" key="1">
    <citation type="journal article" date="2008" name="BMC Genomics">
        <title>The linear chromosome of the plant-pathogenic mycoplasma 'Candidatus Phytoplasma mali'.</title>
        <authorList>
            <person name="Kube M."/>
            <person name="Schneider B."/>
            <person name="Kuhl H."/>
            <person name="Dandekar T."/>
            <person name="Heitmann K."/>
            <person name="Migdoll A.M."/>
            <person name="Reinhardt R."/>
            <person name="Seemueller E."/>
        </authorList>
    </citation>
    <scope>NUCLEOTIDE SEQUENCE [LARGE SCALE GENOMIC DNA]</scope>
    <source>
        <strain evidence="17 18">AT</strain>
    </source>
</reference>
<dbReference type="GO" id="GO:0065002">
    <property type="term" value="P:intracellular protein transmembrane transport"/>
    <property type="evidence" value="ECO:0007669"/>
    <property type="project" value="UniProtKB-UniRule"/>
</dbReference>
<dbReference type="GO" id="GO:0005886">
    <property type="term" value="C:plasma membrane"/>
    <property type="evidence" value="ECO:0007669"/>
    <property type="project" value="UniProtKB-SubCell"/>
</dbReference>
<dbReference type="InterPro" id="IPR027417">
    <property type="entry name" value="P-loop_NTPase"/>
</dbReference>
<evidence type="ECO:0000256" key="4">
    <source>
        <dbReference type="ARBA" id="ARBA00022475"/>
    </source>
</evidence>
<comment type="subcellular location">
    <subcellularLocation>
        <location evidence="12">Cell membrane</location>
        <topology evidence="12">Peripheral membrane protein</topology>
        <orientation evidence="12">Cytoplasmic side</orientation>
    </subcellularLocation>
    <subcellularLocation>
        <location evidence="12">Cytoplasm</location>
    </subcellularLocation>
    <subcellularLocation>
        <location evidence="1">Membrane</location>
        <topology evidence="1">Peripheral membrane protein</topology>
    </subcellularLocation>
    <text evidence="12">Distribution is 50-50.</text>
</comment>
<dbReference type="InterPro" id="IPR011115">
    <property type="entry name" value="SecA_DEAD"/>
</dbReference>
<dbReference type="Proteomes" id="UP000002020">
    <property type="component" value="Chromosome"/>
</dbReference>
<keyword evidence="9 12" id="KW-1278">Translocase</keyword>
<dbReference type="GO" id="GO:0008564">
    <property type="term" value="F:protein-exporting ATPase activity"/>
    <property type="evidence" value="ECO:0007669"/>
    <property type="project" value="UniProtKB-EC"/>
</dbReference>
<evidence type="ECO:0000256" key="8">
    <source>
        <dbReference type="ARBA" id="ARBA00022927"/>
    </source>
</evidence>
<dbReference type="SMART" id="SM00957">
    <property type="entry name" value="SecA_DEAD"/>
    <property type="match status" value="1"/>
</dbReference>
<feature type="binding site" evidence="12">
    <location>
        <position position="85"/>
    </location>
    <ligand>
        <name>ATP</name>
        <dbReference type="ChEBI" id="CHEBI:30616"/>
    </ligand>
</feature>
<name>B3R0C3_PHYMT</name>
<organism evidence="18">
    <name type="scientific">Phytoplasma mali (strain AT)</name>
    <dbReference type="NCBI Taxonomy" id="482235"/>
    <lineage>
        <taxon>Bacteria</taxon>
        <taxon>Bacillati</taxon>
        <taxon>Mycoplasmatota</taxon>
        <taxon>Mollicutes</taxon>
        <taxon>Acholeplasmatales</taxon>
        <taxon>Acholeplasmataceae</taxon>
        <taxon>Candidatus Phytoplasma</taxon>
        <taxon>16SrX (Apple proliferation group)</taxon>
    </lineage>
</organism>
<evidence type="ECO:0000256" key="6">
    <source>
        <dbReference type="ARBA" id="ARBA00022741"/>
    </source>
</evidence>
<evidence type="ECO:0000259" key="16">
    <source>
        <dbReference type="PROSITE" id="PS51196"/>
    </source>
</evidence>
<dbReference type="KEGG" id="pml:ATP_00100"/>
<evidence type="ECO:0000256" key="7">
    <source>
        <dbReference type="ARBA" id="ARBA00022840"/>
    </source>
</evidence>
<comment type="catalytic activity">
    <reaction evidence="12">
        <text>ATP + H2O + cellular proteinSide 1 = ADP + phosphate + cellular proteinSide 2.</text>
        <dbReference type="EC" id="7.4.2.8"/>
    </reaction>
</comment>
<evidence type="ECO:0000256" key="2">
    <source>
        <dbReference type="ARBA" id="ARBA00007650"/>
    </source>
</evidence>
<feature type="binding site" evidence="12">
    <location>
        <begin position="103"/>
        <end position="107"/>
    </location>
    <ligand>
        <name>ATP</name>
        <dbReference type="ChEBI" id="CHEBI:30616"/>
    </ligand>
</feature>
<evidence type="ECO:0000259" key="14">
    <source>
        <dbReference type="PROSITE" id="PS51192"/>
    </source>
</evidence>
<dbReference type="Pfam" id="PF07517">
    <property type="entry name" value="SecA_DEAD"/>
    <property type="match status" value="1"/>
</dbReference>
<comment type="similarity">
    <text evidence="2 12 13">Belongs to the SecA family.</text>
</comment>
<keyword evidence="10 12" id="KW-0811">Translocation</keyword>
<dbReference type="InterPro" id="IPR014001">
    <property type="entry name" value="Helicase_ATP-bd"/>
</dbReference>
<evidence type="ECO:0000256" key="9">
    <source>
        <dbReference type="ARBA" id="ARBA00022967"/>
    </source>
</evidence>
<dbReference type="SMART" id="SM00958">
    <property type="entry name" value="SecA_PP_bind"/>
    <property type="match status" value="1"/>
</dbReference>
<dbReference type="SUPFAM" id="SSF81767">
    <property type="entry name" value="Pre-protein crosslinking domain of SecA"/>
    <property type="match status" value="1"/>
</dbReference>
<protein>
    <recommendedName>
        <fullName evidence="12 13">Protein translocase subunit SecA</fullName>
        <ecNumber evidence="12">7.4.2.8</ecNumber>
    </recommendedName>
</protein>
<dbReference type="CDD" id="cd17928">
    <property type="entry name" value="DEXDc_SecA"/>
    <property type="match status" value="1"/>
</dbReference>
<dbReference type="GO" id="GO:0005829">
    <property type="term" value="C:cytosol"/>
    <property type="evidence" value="ECO:0007669"/>
    <property type="project" value="TreeGrafter"/>
</dbReference>
<dbReference type="Pfam" id="PF01043">
    <property type="entry name" value="SecA_PP_bind"/>
    <property type="match status" value="1"/>
</dbReference>
<dbReference type="PROSITE" id="PS01312">
    <property type="entry name" value="SECA"/>
    <property type="match status" value="1"/>
</dbReference>
<dbReference type="SUPFAM" id="SSF81886">
    <property type="entry name" value="Helical scaffold and wing domains of SecA"/>
    <property type="match status" value="1"/>
</dbReference>
<dbReference type="FunFam" id="3.40.50.300:FF:000429">
    <property type="entry name" value="Preprotein translocase subunit SecA"/>
    <property type="match status" value="1"/>
</dbReference>
<dbReference type="Gene3D" id="3.90.1440.10">
    <property type="entry name" value="SecA, preprotein cross-linking domain"/>
    <property type="match status" value="1"/>
</dbReference>
<dbReference type="InterPro" id="IPR020937">
    <property type="entry name" value="SecA_CS"/>
</dbReference>
<evidence type="ECO:0000256" key="1">
    <source>
        <dbReference type="ARBA" id="ARBA00004170"/>
    </source>
</evidence>
<dbReference type="InterPro" id="IPR011130">
    <property type="entry name" value="SecA_preprotein_X-link_dom"/>
</dbReference>
<gene>
    <name evidence="12 17" type="primary">secA</name>
    <name evidence="17" type="ordered locus">ATP_00100</name>
</gene>
<dbReference type="PROSITE" id="PS51196">
    <property type="entry name" value="SECA_MOTOR_DEAD"/>
    <property type="match status" value="1"/>
</dbReference>
<dbReference type="EMBL" id="CU469464">
    <property type="protein sequence ID" value="CAP18287.1"/>
    <property type="molecule type" value="Genomic_DNA"/>
</dbReference>
<dbReference type="InterPro" id="IPR011116">
    <property type="entry name" value="SecA_Wing/Scaffold"/>
</dbReference>
<evidence type="ECO:0000313" key="17">
    <source>
        <dbReference type="EMBL" id="CAP18287.1"/>
    </source>
</evidence>
<evidence type="ECO:0000256" key="3">
    <source>
        <dbReference type="ARBA" id="ARBA00022448"/>
    </source>
</evidence>
<dbReference type="HOGENOM" id="CLU_005314_3_0_14"/>
<feature type="domain" description="Helicase C-terminal" evidence="15">
    <location>
        <begin position="411"/>
        <end position="578"/>
    </location>
</feature>
<keyword evidence="11 12" id="KW-0472">Membrane</keyword>
<comment type="function">
    <text evidence="12">Part of the Sec protein translocase complex. Interacts with the SecYEG preprotein conducting channel. Has a central role in coupling the hydrolysis of ATP to the transfer of proteins into and across the cell membrane, serving as an ATP-driven molecular motor driving the stepwise translocation of polypeptide chains across the membrane.</text>
</comment>
<dbReference type="NCBIfam" id="TIGR00963">
    <property type="entry name" value="secA"/>
    <property type="match status" value="1"/>
</dbReference>
<dbReference type="eggNOG" id="COG0653">
    <property type="taxonomic scope" value="Bacteria"/>
</dbReference>
<accession>B3R0C3</accession>
<dbReference type="GO" id="GO:0017038">
    <property type="term" value="P:protein import"/>
    <property type="evidence" value="ECO:0007669"/>
    <property type="project" value="InterPro"/>
</dbReference>
<dbReference type="SUPFAM" id="SSF52540">
    <property type="entry name" value="P-loop containing nucleoside triphosphate hydrolases"/>
    <property type="match status" value="2"/>
</dbReference>
<dbReference type="PRINTS" id="PR00906">
    <property type="entry name" value="SECA"/>
</dbReference>
<evidence type="ECO:0000256" key="5">
    <source>
        <dbReference type="ARBA" id="ARBA00022490"/>
    </source>
</evidence>
<dbReference type="PANTHER" id="PTHR30612">
    <property type="entry name" value="SECA INNER MEMBRANE COMPONENT OF SEC PROTEIN SECRETION SYSTEM"/>
    <property type="match status" value="1"/>
</dbReference>
<feature type="domain" description="SecA family profile" evidence="16">
    <location>
        <begin position="1"/>
        <end position="571"/>
    </location>
</feature>
<keyword evidence="5 12" id="KW-0963">Cytoplasm</keyword>
<keyword evidence="4 12" id="KW-1003">Cell membrane</keyword>
<evidence type="ECO:0000259" key="15">
    <source>
        <dbReference type="PROSITE" id="PS51194"/>
    </source>
</evidence>
<keyword evidence="8 12" id="KW-0653">Protein transport</keyword>
<dbReference type="GO" id="GO:0006605">
    <property type="term" value="P:protein targeting"/>
    <property type="evidence" value="ECO:0007669"/>
    <property type="project" value="UniProtKB-UniRule"/>
</dbReference>
<dbReference type="GO" id="GO:0005524">
    <property type="term" value="F:ATP binding"/>
    <property type="evidence" value="ECO:0007669"/>
    <property type="project" value="UniProtKB-UniRule"/>
</dbReference>
<dbReference type="CDD" id="cd18803">
    <property type="entry name" value="SF2_C_secA"/>
    <property type="match status" value="1"/>
</dbReference>
<feature type="binding site" evidence="12">
    <location>
        <position position="493"/>
    </location>
    <ligand>
        <name>ATP</name>
        <dbReference type="ChEBI" id="CHEBI:30616"/>
    </ligand>
</feature>
<dbReference type="InterPro" id="IPR044722">
    <property type="entry name" value="SecA_SF2_C"/>
</dbReference>
<dbReference type="InterPro" id="IPR036266">
    <property type="entry name" value="SecA_Wing/Scaffold_sf"/>
</dbReference>
<dbReference type="STRING" id="37692.ATP_00100"/>
<dbReference type="InterPro" id="IPR036670">
    <property type="entry name" value="SecA_X-link_sf"/>
</dbReference>
<proteinExistence type="inferred from homology"/>
<dbReference type="PANTHER" id="PTHR30612:SF0">
    <property type="entry name" value="CHLOROPLAST PROTEIN-TRANSPORTING ATPASE"/>
    <property type="match status" value="1"/>
</dbReference>
<dbReference type="Pfam" id="PF07516">
    <property type="entry name" value="SecA_SW"/>
    <property type="match status" value="1"/>
</dbReference>
<keyword evidence="6 12" id="KW-0547">Nucleotide-binding</keyword>
<dbReference type="GO" id="GO:0031522">
    <property type="term" value="C:cell envelope Sec protein transport complex"/>
    <property type="evidence" value="ECO:0007669"/>
    <property type="project" value="TreeGrafter"/>
</dbReference>
<comment type="subunit">
    <text evidence="12">Monomer and homodimer. Part of the essential Sec protein translocation apparatus which comprises SecA, SecYEG and auxiliary proteins SecDF. Other proteins may also be involved.</text>
</comment>
<dbReference type="InterPro" id="IPR000185">
    <property type="entry name" value="SecA"/>
</dbReference>
<dbReference type="Gene3D" id="1.10.3060.10">
    <property type="entry name" value="Helical scaffold and wing domains of SecA"/>
    <property type="match status" value="1"/>
</dbReference>
<dbReference type="InterPro" id="IPR001650">
    <property type="entry name" value="Helicase_C-like"/>
</dbReference>
<dbReference type="GO" id="GO:0043952">
    <property type="term" value="P:protein transport by the Sec complex"/>
    <property type="evidence" value="ECO:0007669"/>
    <property type="project" value="TreeGrafter"/>
</dbReference>
<dbReference type="EC" id="7.4.2.8" evidence="12"/>
<dbReference type="PROSITE" id="PS51194">
    <property type="entry name" value="HELICASE_CTER"/>
    <property type="match status" value="1"/>
</dbReference>
<dbReference type="HAMAP" id="MF_01382">
    <property type="entry name" value="SecA"/>
    <property type="match status" value="1"/>
</dbReference>
<evidence type="ECO:0000256" key="13">
    <source>
        <dbReference type="RuleBase" id="RU003874"/>
    </source>
</evidence>
<dbReference type="Gene3D" id="3.40.50.300">
    <property type="entry name" value="P-loop containing nucleotide triphosphate hydrolases"/>
    <property type="match status" value="3"/>
</dbReference>